<evidence type="ECO:0000256" key="1">
    <source>
        <dbReference type="SAM" id="MobiDB-lite"/>
    </source>
</evidence>
<evidence type="ECO:0000313" key="2">
    <source>
        <dbReference type="EMBL" id="SVE16547.1"/>
    </source>
</evidence>
<gene>
    <name evidence="2" type="ORF">METZ01_LOCUS469401</name>
</gene>
<feature type="non-terminal residue" evidence="2">
    <location>
        <position position="1"/>
    </location>
</feature>
<dbReference type="EMBL" id="UINC01198545">
    <property type="protein sequence ID" value="SVE16547.1"/>
    <property type="molecule type" value="Genomic_DNA"/>
</dbReference>
<dbReference type="AlphaFoldDB" id="A0A383B8U3"/>
<name>A0A383B8U3_9ZZZZ</name>
<sequence length="78" mass="8521">ASLAAPDSAWVCNNCGNTVADWEPVCERCKKFDCLEWQTPPRVTRMEFHEDSGGVTETLQSPSDTIGVHKSSGDVHDA</sequence>
<organism evidence="2">
    <name type="scientific">marine metagenome</name>
    <dbReference type="NCBI Taxonomy" id="408172"/>
    <lineage>
        <taxon>unclassified sequences</taxon>
        <taxon>metagenomes</taxon>
        <taxon>ecological metagenomes</taxon>
    </lineage>
</organism>
<feature type="compositionally biased region" description="Polar residues" evidence="1">
    <location>
        <begin position="55"/>
        <end position="64"/>
    </location>
</feature>
<feature type="region of interest" description="Disordered" evidence="1">
    <location>
        <begin position="49"/>
        <end position="78"/>
    </location>
</feature>
<reference evidence="2" key="1">
    <citation type="submission" date="2018-05" db="EMBL/GenBank/DDBJ databases">
        <authorList>
            <person name="Lanie J.A."/>
            <person name="Ng W.-L."/>
            <person name="Kazmierczak K.M."/>
            <person name="Andrzejewski T.M."/>
            <person name="Davidsen T.M."/>
            <person name="Wayne K.J."/>
            <person name="Tettelin H."/>
            <person name="Glass J.I."/>
            <person name="Rusch D."/>
            <person name="Podicherti R."/>
            <person name="Tsui H.-C.T."/>
            <person name="Winkler M.E."/>
        </authorList>
    </citation>
    <scope>NUCLEOTIDE SEQUENCE</scope>
</reference>
<proteinExistence type="predicted"/>
<protein>
    <submittedName>
        <fullName evidence="2">Uncharacterized protein</fullName>
    </submittedName>
</protein>
<accession>A0A383B8U3</accession>